<protein>
    <recommendedName>
        <fullName evidence="4">RCC1 domain containing 1</fullName>
    </recommendedName>
</protein>
<dbReference type="InterPro" id="IPR000408">
    <property type="entry name" value="Reg_chr_condens"/>
</dbReference>
<dbReference type="PANTHER" id="PTHR46849">
    <property type="entry name" value="RCC1 DOMAIN-CONTAINING PROTEIN 1"/>
    <property type="match status" value="1"/>
</dbReference>
<dbReference type="Pfam" id="PF13540">
    <property type="entry name" value="RCC1_2"/>
    <property type="match status" value="1"/>
</dbReference>
<feature type="repeat" description="RCC1" evidence="1">
    <location>
        <begin position="167"/>
        <end position="218"/>
    </location>
</feature>
<dbReference type="PANTHER" id="PTHR46849:SF1">
    <property type="entry name" value="RCC1 DOMAIN-CONTAINING PROTEIN 1"/>
    <property type="match status" value="1"/>
</dbReference>
<sequence>MDVYACGFNGLGQIPPYEGFKCPTFHRIHRSVETFNIHVLKTHFIIFSSDKIISYGLMGSQFPVRFPPKYDGTSSKACCTSTAILVHGMHGSSFTWSLKKRSLSSAWEPLRVDLEKIHGICSGGETVAFWTDDAVKVLPGPCLEMPGLRVASVKVGGEHFVLLTVDGLVYTWGEGRRGALGLGDLESCHLPREVTCLAGLKVSKIGAGFWHSIAVTVENDVCVWGWNESGQLGFPCRVVREHEESCDRHSPRFLQSEEKYVGILAEPRFLECLPDDFIVVDICCGDRHTVLLDGDGGLWTWGFNGYGQLGLGHTCPMDEPQRSCLKKILPEAQSSDFGIRAGGWNTCVSPTNVIITLPPCVKPALTEINELGLPVEKGGTWRGGPDGVKRLRKTADAAAAFVTVSQRQTTSAEQLRREGRRDLAVTS</sequence>
<reference evidence="2" key="1">
    <citation type="submission" date="2020-11" db="EMBL/GenBank/DDBJ databases">
        <authorList>
            <person name="Tran Van P."/>
        </authorList>
    </citation>
    <scope>NUCLEOTIDE SEQUENCE</scope>
</reference>
<dbReference type="OrthoDB" id="5370059at2759"/>
<dbReference type="EMBL" id="OA882328">
    <property type="protein sequence ID" value="CAD7274742.1"/>
    <property type="molecule type" value="Genomic_DNA"/>
</dbReference>
<name>A0A7R9BJ45_9CRUS</name>
<proteinExistence type="predicted"/>
<keyword evidence="3" id="KW-1185">Reference proteome</keyword>
<dbReference type="PRINTS" id="PR00633">
    <property type="entry name" value="RCCNDNSATION"/>
</dbReference>
<dbReference type="PROSITE" id="PS50012">
    <property type="entry name" value="RCC1_3"/>
    <property type="match status" value="3"/>
</dbReference>
<dbReference type="PROSITE" id="PS00626">
    <property type="entry name" value="RCC1_2"/>
    <property type="match status" value="1"/>
</dbReference>
<dbReference type="AlphaFoldDB" id="A0A7R9BJ45"/>
<feature type="repeat" description="RCC1" evidence="1">
    <location>
        <begin position="219"/>
        <end position="295"/>
    </location>
</feature>
<dbReference type="SUPFAM" id="SSF50985">
    <property type="entry name" value="RCC1/BLIP-II"/>
    <property type="match status" value="1"/>
</dbReference>
<feature type="repeat" description="RCC1" evidence="1">
    <location>
        <begin position="296"/>
        <end position="352"/>
    </location>
</feature>
<evidence type="ECO:0008006" key="4">
    <source>
        <dbReference type="Google" id="ProtNLM"/>
    </source>
</evidence>
<dbReference type="Proteomes" id="UP000678499">
    <property type="component" value="Unassembled WGS sequence"/>
</dbReference>
<evidence type="ECO:0000256" key="1">
    <source>
        <dbReference type="PROSITE-ProRule" id="PRU00235"/>
    </source>
</evidence>
<dbReference type="InterPro" id="IPR052830">
    <property type="entry name" value="RCC1_domain-containing"/>
</dbReference>
<dbReference type="Gene3D" id="2.130.10.30">
    <property type="entry name" value="Regulator of chromosome condensation 1/beta-lactamase-inhibitor protein II"/>
    <property type="match status" value="1"/>
</dbReference>
<accession>A0A7R9BJ45</accession>
<organism evidence="2">
    <name type="scientific">Notodromas monacha</name>
    <dbReference type="NCBI Taxonomy" id="399045"/>
    <lineage>
        <taxon>Eukaryota</taxon>
        <taxon>Metazoa</taxon>
        <taxon>Ecdysozoa</taxon>
        <taxon>Arthropoda</taxon>
        <taxon>Crustacea</taxon>
        <taxon>Oligostraca</taxon>
        <taxon>Ostracoda</taxon>
        <taxon>Podocopa</taxon>
        <taxon>Podocopida</taxon>
        <taxon>Cypridocopina</taxon>
        <taxon>Cypridoidea</taxon>
        <taxon>Cyprididae</taxon>
        <taxon>Notodromas</taxon>
    </lineage>
</organism>
<evidence type="ECO:0000313" key="3">
    <source>
        <dbReference type="Proteomes" id="UP000678499"/>
    </source>
</evidence>
<dbReference type="InterPro" id="IPR009091">
    <property type="entry name" value="RCC1/BLIP-II"/>
</dbReference>
<dbReference type="Pfam" id="PF00415">
    <property type="entry name" value="RCC1"/>
    <property type="match status" value="1"/>
</dbReference>
<dbReference type="EMBL" id="CAJPEX010000291">
    <property type="protein sequence ID" value="CAG0914894.1"/>
    <property type="molecule type" value="Genomic_DNA"/>
</dbReference>
<gene>
    <name evidence="2" type="ORF">NMOB1V02_LOCUS2564</name>
</gene>
<evidence type="ECO:0000313" key="2">
    <source>
        <dbReference type="EMBL" id="CAD7274742.1"/>
    </source>
</evidence>